<evidence type="ECO:0000259" key="2">
    <source>
        <dbReference type="SMART" id="SM00899"/>
    </source>
</evidence>
<gene>
    <name evidence="3" type="ORF">IAC13_07690</name>
</gene>
<dbReference type="EMBL" id="JADIML010000213">
    <property type="protein sequence ID" value="MBO8463796.1"/>
    <property type="molecule type" value="Genomic_DNA"/>
</dbReference>
<dbReference type="Pfam" id="PF04023">
    <property type="entry name" value="FeoA"/>
    <property type="match status" value="1"/>
</dbReference>
<reference evidence="3" key="1">
    <citation type="submission" date="2020-10" db="EMBL/GenBank/DDBJ databases">
        <authorList>
            <person name="Gilroy R."/>
        </authorList>
    </citation>
    <scope>NUCLEOTIDE SEQUENCE</scope>
    <source>
        <strain evidence="3">E3-2379</strain>
    </source>
</reference>
<dbReference type="InterPro" id="IPR008988">
    <property type="entry name" value="Transcriptional_repressor_C"/>
</dbReference>
<name>A0A9D9I2F6_9FIRM</name>
<evidence type="ECO:0000256" key="1">
    <source>
        <dbReference type="ARBA" id="ARBA00023004"/>
    </source>
</evidence>
<keyword evidence="1" id="KW-0408">Iron</keyword>
<dbReference type="Proteomes" id="UP000823618">
    <property type="component" value="Unassembled WGS sequence"/>
</dbReference>
<protein>
    <submittedName>
        <fullName evidence="3">FeoA domain-containing protein</fullName>
    </submittedName>
</protein>
<dbReference type="GO" id="GO:0046914">
    <property type="term" value="F:transition metal ion binding"/>
    <property type="evidence" value="ECO:0007669"/>
    <property type="project" value="InterPro"/>
</dbReference>
<feature type="domain" description="Ferrous iron transporter FeoA-like" evidence="2">
    <location>
        <begin position="1"/>
        <end position="72"/>
    </location>
</feature>
<dbReference type="SUPFAM" id="SSF50037">
    <property type="entry name" value="C-terminal domain of transcriptional repressors"/>
    <property type="match status" value="1"/>
</dbReference>
<dbReference type="PANTHER" id="PTHR43151:SF1">
    <property type="entry name" value="SSR2333 PROTEIN"/>
    <property type="match status" value="1"/>
</dbReference>
<comment type="caution">
    <text evidence="3">The sequence shown here is derived from an EMBL/GenBank/DDBJ whole genome shotgun (WGS) entry which is preliminary data.</text>
</comment>
<accession>A0A9D9I2F6</accession>
<dbReference type="Gene3D" id="2.30.30.90">
    <property type="match status" value="1"/>
</dbReference>
<dbReference type="InterPro" id="IPR038157">
    <property type="entry name" value="FeoA_core_dom"/>
</dbReference>
<dbReference type="InterPro" id="IPR007167">
    <property type="entry name" value="Fe-transptr_FeoA-like"/>
</dbReference>
<sequence>MTLEQVFIGKTYIVDNVHIHGTMKQRLEALGMIQGTSIVVLSRKKNGTLIYKMRGTRYAVGKGIAQKVEVIEGDYDV</sequence>
<dbReference type="AlphaFoldDB" id="A0A9D9I2F6"/>
<proteinExistence type="predicted"/>
<reference evidence="3" key="2">
    <citation type="journal article" date="2021" name="PeerJ">
        <title>Extensive microbial diversity within the chicken gut microbiome revealed by metagenomics and culture.</title>
        <authorList>
            <person name="Gilroy R."/>
            <person name="Ravi A."/>
            <person name="Getino M."/>
            <person name="Pursley I."/>
            <person name="Horton D.L."/>
            <person name="Alikhan N.F."/>
            <person name="Baker D."/>
            <person name="Gharbi K."/>
            <person name="Hall N."/>
            <person name="Watson M."/>
            <person name="Adriaenssens E.M."/>
            <person name="Foster-Nyarko E."/>
            <person name="Jarju S."/>
            <person name="Secka A."/>
            <person name="Antonio M."/>
            <person name="Oren A."/>
            <person name="Chaudhuri R.R."/>
            <person name="La Ragione R."/>
            <person name="Hildebrand F."/>
            <person name="Pallen M.J."/>
        </authorList>
    </citation>
    <scope>NUCLEOTIDE SEQUENCE</scope>
    <source>
        <strain evidence="3">E3-2379</strain>
    </source>
</reference>
<evidence type="ECO:0000313" key="4">
    <source>
        <dbReference type="Proteomes" id="UP000823618"/>
    </source>
</evidence>
<dbReference type="PANTHER" id="PTHR43151">
    <property type="entry name" value="FEOA FAMILY PROTEIN"/>
    <property type="match status" value="1"/>
</dbReference>
<evidence type="ECO:0000313" key="3">
    <source>
        <dbReference type="EMBL" id="MBO8463796.1"/>
    </source>
</evidence>
<dbReference type="SMART" id="SM00899">
    <property type="entry name" value="FeoA"/>
    <property type="match status" value="1"/>
</dbReference>
<dbReference type="InterPro" id="IPR053184">
    <property type="entry name" value="FeoA-like"/>
</dbReference>
<organism evidence="3 4">
    <name type="scientific">Candidatus Scybalomonas excrementavium</name>
    <dbReference type="NCBI Taxonomy" id="2840943"/>
    <lineage>
        <taxon>Bacteria</taxon>
        <taxon>Bacillati</taxon>
        <taxon>Bacillota</taxon>
        <taxon>Clostridia</taxon>
        <taxon>Lachnospirales</taxon>
        <taxon>Lachnospiraceae</taxon>
        <taxon>Lachnospiraceae incertae sedis</taxon>
        <taxon>Candidatus Scybalomonas</taxon>
    </lineage>
</organism>